<dbReference type="RefSeq" id="WP_129476841.1">
    <property type="nucleotide sequence ID" value="NZ_SDWS01000006.1"/>
</dbReference>
<organism evidence="2 3">
    <name type="scientific">Nocardioides glacieisoli</name>
    <dbReference type="NCBI Taxonomy" id="1168730"/>
    <lineage>
        <taxon>Bacteria</taxon>
        <taxon>Bacillati</taxon>
        <taxon>Actinomycetota</taxon>
        <taxon>Actinomycetes</taxon>
        <taxon>Propionibacteriales</taxon>
        <taxon>Nocardioidaceae</taxon>
        <taxon>Nocardioides</taxon>
    </lineage>
</organism>
<evidence type="ECO:0000256" key="1">
    <source>
        <dbReference type="SAM" id="SignalP"/>
    </source>
</evidence>
<proteinExistence type="predicted"/>
<keyword evidence="3" id="KW-1185">Reference proteome</keyword>
<evidence type="ECO:0000313" key="2">
    <source>
        <dbReference type="EMBL" id="RYB89703.1"/>
    </source>
</evidence>
<comment type="caution">
    <text evidence="2">The sequence shown here is derived from an EMBL/GenBank/DDBJ whole genome shotgun (WGS) entry which is preliminary data.</text>
</comment>
<feature type="chain" id="PRO_5020829187" description="Exo-alpha-sialidase" evidence="1">
    <location>
        <begin position="26"/>
        <end position="510"/>
    </location>
</feature>
<keyword evidence="1" id="KW-0732">Signal</keyword>
<accession>A0A4Q2RR29</accession>
<evidence type="ECO:0000313" key="3">
    <source>
        <dbReference type="Proteomes" id="UP000291838"/>
    </source>
</evidence>
<name>A0A4Q2RR29_9ACTN</name>
<gene>
    <name evidence="2" type="ORF">EUA06_13955</name>
</gene>
<sequence length="510" mass="54950">MSRITGVIVALATAAAVLSGSTVSAEPAPAAPPAAELPKEIPGGVELTLADGDLLRVWAADNYRAVFSRRLDAATGAWGPRLEVLRRRNLYCGEVEGRTANGAVALLAQCDEGGYYEDTAPVSSQAMWSPDGVTWTSYTLDGEAYEEPGISPDGQNAVWPMHQRYTMRTAAGWTDHSLRADGQEYSVTATITDTAQVSFVYGTCAGRPSRLVVQTRTGDAAPTRQEVRVPFSCTEGDLANVDSDTVWLGTLGEPAGRAVVSRPDGASPWAVTRIAPVDAPGLFQTWRALDRQFVTAPGRPLYALGSRSRRRVLAQSYDPEAQAWRPPTTVFSARERCSWSDNWTAEPLGVLAIGLVCGDNEVVLTTQDGATWRAVRGDWHRRGLSPDGTYVALPSRTRTYVISPERGVVTLPGGVPGRCDVVVPDGPGAAVLLTAGGRHRGWPTVLQHSSPDGWTRLSTTSLPTPPPVCRAARASTYDLPFRFDIRSGQQGYTVQVVERDGAWTVRRSRY</sequence>
<reference evidence="2 3" key="1">
    <citation type="submission" date="2019-01" db="EMBL/GenBank/DDBJ databases">
        <title>Novel species of Nocardioides.</title>
        <authorList>
            <person name="Liu Q."/>
            <person name="Xin Y.-H."/>
        </authorList>
    </citation>
    <scope>NUCLEOTIDE SEQUENCE [LARGE SCALE GENOMIC DNA]</scope>
    <source>
        <strain evidence="2 3">HLT3-15</strain>
    </source>
</reference>
<evidence type="ECO:0008006" key="4">
    <source>
        <dbReference type="Google" id="ProtNLM"/>
    </source>
</evidence>
<dbReference type="Proteomes" id="UP000291838">
    <property type="component" value="Unassembled WGS sequence"/>
</dbReference>
<feature type="signal peptide" evidence="1">
    <location>
        <begin position="1"/>
        <end position="25"/>
    </location>
</feature>
<protein>
    <recommendedName>
        <fullName evidence="4">Exo-alpha-sialidase</fullName>
    </recommendedName>
</protein>
<dbReference type="EMBL" id="SDWS01000006">
    <property type="protein sequence ID" value="RYB89703.1"/>
    <property type="molecule type" value="Genomic_DNA"/>
</dbReference>
<dbReference type="AlphaFoldDB" id="A0A4Q2RR29"/>
<dbReference type="OrthoDB" id="3764366at2"/>